<evidence type="ECO:0000313" key="1">
    <source>
        <dbReference type="EMBL" id="MDN4603865.1"/>
    </source>
</evidence>
<dbReference type="Proteomes" id="UP001174205">
    <property type="component" value="Unassembled WGS sequence"/>
</dbReference>
<comment type="caution">
    <text evidence="1">The sequence shown here is derived from an EMBL/GenBank/DDBJ whole genome shotgun (WGS) entry which is preliminary data.</text>
</comment>
<name>A0ABT8JFK0_9BACL</name>
<dbReference type="RefSeq" id="WP_024630844.1">
    <property type="nucleotide sequence ID" value="NZ_JAROCD010000011.1"/>
</dbReference>
<accession>A0ABT8JFK0</accession>
<dbReference type="EMBL" id="JAROCD010000011">
    <property type="protein sequence ID" value="MDN4603865.1"/>
    <property type="molecule type" value="Genomic_DNA"/>
</dbReference>
<protein>
    <submittedName>
        <fullName evidence="1">Uncharacterized protein</fullName>
    </submittedName>
</protein>
<reference evidence="1" key="1">
    <citation type="submission" date="2023-03" db="EMBL/GenBank/DDBJ databases">
        <title>MT1 and MT2 Draft Genomes of Novel Species.</title>
        <authorList>
            <person name="Venkateswaran K."/>
        </authorList>
    </citation>
    <scope>NUCLEOTIDE SEQUENCE</scope>
    <source>
        <strain evidence="1">F6_3S_P_1C</strain>
    </source>
</reference>
<evidence type="ECO:0000313" key="2">
    <source>
        <dbReference type="Proteomes" id="UP001174205"/>
    </source>
</evidence>
<organism evidence="1 2">
    <name type="scientific">Paenibacillus vandeheii</name>
    <dbReference type="NCBI Taxonomy" id="3035917"/>
    <lineage>
        <taxon>Bacteria</taxon>
        <taxon>Bacillati</taxon>
        <taxon>Bacillota</taxon>
        <taxon>Bacilli</taxon>
        <taxon>Bacillales</taxon>
        <taxon>Paenibacillaceae</taxon>
        <taxon>Paenibacillus</taxon>
    </lineage>
</organism>
<keyword evidence="2" id="KW-1185">Reference proteome</keyword>
<gene>
    <name evidence="1" type="ORF">P5G61_21665</name>
</gene>
<proteinExistence type="predicted"/>
<sequence>MITVQDEIWEQKFNDYSQYFIGEQYGVAASIRFEEDLNRCLELGQYLFNNNYISKEKMIDDIVIKALLKGTMFEKCNSIDDLLNLNCDRQETQLAIAIPPSHANSETEKPDTDTITLKLRVISQQDSYYLQQALNVENKYMTNQQYRFYHVSVDDSLDIKNITGFGWFYLVRENNTIMIVTLENRQQNEYESRLEFLISLSRSRIQKETSEHVIQVWTDIDFEYCLNIKAEHVSSAEWHLITQKYILEQFSPIDPVDVEIALYDKTERITLPVCDAGEFISSTDKIRGNTLTSDADTWGTAMNAKAYRSHVYFIEDIQRYGVIVESYYVY</sequence>